<sequence length="202" mass="23257">DVHARLGYDPVEDQYKVLCVMMFDGYGRGGNKDIEQEHFVITLRSQQKEWRKIEVTGDSYTDVQGGICIDGAIYYGGVGHKMLARFDVRSEKVEFIKTQKDDIVNVYRWTFINHQGKLGGIEDKRRLSSPGEIHTGEVMLVSDRLESSKPFSVFYYDPIKDSFRSAEVEGIADHEFRRIHGIGKRAREMLCFPGHIENIMFL</sequence>
<dbReference type="Gramene" id="fgenesh2_kg.6__2265__AT5G22792.1">
    <property type="protein sequence ID" value="fgenesh2_kg.6__2265__AT5G22792.1"/>
    <property type="gene ID" value="fgenesh2_kg.6__2265__AT5G22792.1"/>
</dbReference>
<dbReference type="InterPro" id="IPR013187">
    <property type="entry name" value="F-box-assoc_dom_typ3"/>
</dbReference>
<dbReference type="HOGENOM" id="CLU_027176_8_0_1"/>
<reference evidence="3" key="1">
    <citation type="journal article" date="2011" name="Nat. Genet.">
        <title>The Arabidopsis lyrata genome sequence and the basis of rapid genome size change.</title>
        <authorList>
            <person name="Hu T.T."/>
            <person name="Pattyn P."/>
            <person name="Bakker E.G."/>
            <person name="Cao J."/>
            <person name="Cheng J.-F."/>
            <person name="Clark R.M."/>
            <person name="Fahlgren N."/>
            <person name="Fawcett J.A."/>
            <person name="Grimwood J."/>
            <person name="Gundlach H."/>
            <person name="Haberer G."/>
            <person name="Hollister J.D."/>
            <person name="Ossowski S."/>
            <person name="Ottilar R.P."/>
            <person name="Salamov A.A."/>
            <person name="Schneeberger K."/>
            <person name="Spannagl M."/>
            <person name="Wang X."/>
            <person name="Yang L."/>
            <person name="Nasrallah M.E."/>
            <person name="Bergelson J."/>
            <person name="Carrington J.C."/>
            <person name="Gaut B.S."/>
            <person name="Schmutz J."/>
            <person name="Mayer K.F.X."/>
            <person name="Van de Peer Y."/>
            <person name="Grigoriev I.V."/>
            <person name="Nordborg M."/>
            <person name="Weigel D."/>
            <person name="Guo Y.-L."/>
        </authorList>
    </citation>
    <scope>NUCLEOTIDE SEQUENCE [LARGE SCALE GENOMIC DNA]</scope>
    <source>
        <strain evidence="3">cv. MN47</strain>
    </source>
</reference>
<dbReference type="NCBIfam" id="TIGR01640">
    <property type="entry name" value="F_box_assoc_1"/>
    <property type="match status" value="1"/>
</dbReference>
<name>D7M1J1_ARALL</name>
<keyword evidence="3" id="KW-1185">Reference proteome</keyword>
<dbReference type="Proteomes" id="UP000008694">
    <property type="component" value="Unassembled WGS sequence"/>
</dbReference>
<dbReference type="AlphaFoldDB" id="D7M1J1"/>
<feature type="non-terminal residue" evidence="2">
    <location>
        <position position="1"/>
    </location>
</feature>
<dbReference type="InterPro" id="IPR017451">
    <property type="entry name" value="F-box-assoc_interact_dom"/>
</dbReference>
<protein>
    <recommendedName>
        <fullName evidence="1">F-box associated beta-propeller type 3 domain-containing protein</fullName>
    </recommendedName>
</protein>
<dbReference type="PANTHER" id="PTHR31111:SF83">
    <property type="entry name" value="F-BOX DOMAIN-CONTAINING PROTEIN"/>
    <property type="match status" value="1"/>
</dbReference>
<feature type="domain" description="F-box associated beta-propeller type 3" evidence="1">
    <location>
        <begin position="3"/>
        <end position="124"/>
    </location>
</feature>
<accession>D7M1J1</accession>
<evidence type="ECO:0000313" key="3">
    <source>
        <dbReference type="Proteomes" id="UP000008694"/>
    </source>
</evidence>
<gene>
    <name evidence="2" type="ORF">ARALYDRAFT_489131</name>
</gene>
<dbReference type="PANTHER" id="PTHR31111">
    <property type="entry name" value="BNAA05G37150D PROTEIN-RELATED"/>
    <property type="match status" value="1"/>
</dbReference>
<organism evidence="3">
    <name type="scientific">Arabidopsis lyrata subsp. lyrata</name>
    <name type="common">Lyre-leaved rock-cress</name>
    <dbReference type="NCBI Taxonomy" id="81972"/>
    <lineage>
        <taxon>Eukaryota</taxon>
        <taxon>Viridiplantae</taxon>
        <taxon>Streptophyta</taxon>
        <taxon>Embryophyta</taxon>
        <taxon>Tracheophyta</taxon>
        <taxon>Spermatophyta</taxon>
        <taxon>Magnoliopsida</taxon>
        <taxon>eudicotyledons</taxon>
        <taxon>Gunneridae</taxon>
        <taxon>Pentapetalae</taxon>
        <taxon>rosids</taxon>
        <taxon>malvids</taxon>
        <taxon>Brassicales</taxon>
        <taxon>Brassicaceae</taxon>
        <taxon>Camelineae</taxon>
        <taxon>Arabidopsis</taxon>
    </lineage>
</organism>
<evidence type="ECO:0000259" key="1">
    <source>
        <dbReference type="Pfam" id="PF08268"/>
    </source>
</evidence>
<evidence type="ECO:0000313" key="2">
    <source>
        <dbReference type="EMBL" id="EFH50351.1"/>
    </source>
</evidence>
<dbReference type="Pfam" id="PF08268">
    <property type="entry name" value="FBA_3"/>
    <property type="match status" value="1"/>
</dbReference>
<proteinExistence type="predicted"/>
<dbReference type="EMBL" id="GL348718">
    <property type="protein sequence ID" value="EFH50351.1"/>
    <property type="molecule type" value="Genomic_DNA"/>
</dbReference>